<evidence type="ECO:0000313" key="2">
    <source>
        <dbReference type="EMBL" id="KAK8731133.1"/>
    </source>
</evidence>
<dbReference type="InterPro" id="IPR039720">
    <property type="entry name" value="TMEM94"/>
</dbReference>
<accession>A0AAW0WU04</accession>
<keyword evidence="1" id="KW-0812">Transmembrane</keyword>
<evidence type="ECO:0000256" key="1">
    <source>
        <dbReference type="SAM" id="Phobius"/>
    </source>
</evidence>
<reference evidence="2 3" key="1">
    <citation type="journal article" date="2024" name="BMC Genomics">
        <title>Genome assembly of redclaw crayfish (Cherax quadricarinatus) provides insights into its immune adaptation and hypoxia tolerance.</title>
        <authorList>
            <person name="Liu Z."/>
            <person name="Zheng J."/>
            <person name="Li H."/>
            <person name="Fang K."/>
            <person name="Wang S."/>
            <person name="He J."/>
            <person name="Zhou D."/>
            <person name="Weng S."/>
            <person name="Chi M."/>
            <person name="Gu Z."/>
            <person name="He J."/>
            <person name="Li F."/>
            <person name="Wang M."/>
        </authorList>
    </citation>
    <scope>NUCLEOTIDE SEQUENCE [LARGE SCALE GENOMIC DNA]</scope>
    <source>
        <strain evidence="2">ZL_2023a</strain>
    </source>
</reference>
<dbReference type="InterPro" id="IPR023298">
    <property type="entry name" value="ATPase_P-typ_TM_dom_sf"/>
</dbReference>
<dbReference type="Gene3D" id="1.20.1110.10">
    <property type="entry name" value="Calcium-transporting ATPase, transmembrane domain"/>
    <property type="match status" value="1"/>
</dbReference>
<keyword evidence="3" id="KW-1185">Reference proteome</keyword>
<dbReference type="EMBL" id="JARKIK010000062">
    <property type="protein sequence ID" value="KAK8731133.1"/>
    <property type="molecule type" value="Genomic_DNA"/>
</dbReference>
<dbReference type="PANTHER" id="PTHR13219:SF6">
    <property type="entry name" value="TRANSMEMBRANE PROTEIN 94"/>
    <property type="match status" value="1"/>
</dbReference>
<sequence length="153" mass="17835">MLLYLINNTNYDGQRSWEGWGDHYADSLNAVQNGIAFLIVLYFCMISISFVHRMYQLWTKNPLTNRWWASSVFVVLVLQVVYGSVSLSGSREASRGPGLKDIPAWLWLMAFIWPFVLIPLNEVIKRREIRVNVRYQKRARLEFGTKLGMNSPF</sequence>
<dbReference type="Proteomes" id="UP001445076">
    <property type="component" value="Unassembled WGS sequence"/>
</dbReference>
<dbReference type="AlphaFoldDB" id="A0AAW0WU04"/>
<keyword evidence="1" id="KW-1133">Transmembrane helix</keyword>
<evidence type="ECO:0000313" key="3">
    <source>
        <dbReference type="Proteomes" id="UP001445076"/>
    </source>
</evidence>
<gene>
    <name evidence="2" type="ORF">OTU49_007815</name>
</gene>
<proteinExistence type="predicted"/>
<feature type="transmembrane region" description="Helical" evidence="1">
    <location>
        <begin position="35"/>
        <end position="55"/>
    </location>
</feature>
<dbReference type="SUPFAM" id="SSF81665">
    <property type="entry name" value="Calcium ATPase, transmembrane domain M"/>
    <property type="match status" value="1"/>
</dbReference>
<comment type="caution">
    <text evidence="2">The sequence shown here is derived from an EMBL/GenBank/DDBJ whole genome shotgun (WGS) entry which is preliminary data.</text>
</comment>
<feature type="transmembrane region" description="Helical" evidence="1">
    <location>
        <begin position="67"/>
        <end position="85"/>
    </location>
</feature>
<name>A0AAW0WU04_CHEQU</name>
<dbReference type="PANTHER" id="PTHR13219">
    <property type="entry name" value="TRANSMEMBRANE PROTEIN 94"/>
    <property type="match status" value="1"/>
</dbReference>
<protein>
    <submittedName>
        <fullName evidence="2">Uncharacterized protein</fullName>
    </submittedName>
</protein>
<organism evidence="2 3">
    <name type="scientific">Cherax quadricarinatus</name>
    <name type="common">Australian red claw crayfish</name>
    <dbReference type="NCBI Taxonomy" id="27406"/>
    <lineage>
        <taxon>Eukaryota</taxon>
        <taxon>Metazoa</taxon>
        <taxon>Ecdysozoa</taxon>
        <taxon>Arthropoda</taxon>
        <taxon>Crustacea</taxon>
        <taxon>Multicrustacea</taxon>
        <taxon>Malacostraca</taxon>
        <taxon>Eumalacostraca</taxon>
        <taxon>Eucarida</taxon>
        <taxon>Decapoda</taxon>
        <taxon>Pleocyemata</taxon>
        <taxon>Astacidea</taxon>
        <taxon>Parastacoidea</taxon>
        <taxon>Parastacidae</taxon>
        <taxon>Cherax</taxon>
    </lineage>
</organism>
<feature type="transmembrane region" description="Helical" evidence="1">
    <location>
        <begin position="105"/>
        <end position="124"/>
    </location>
</feature>
<keyword evidence="1" id="KW-0472">Membrane</keyword>